<accession>A0AA41W4J4</accession>
<dbReference type="PROSITE" id="PS50914">
    <property type="entry name" value="BON"/>
    <property type="match status" value="2"/>
</dbReference>
<dbReference type="AlphaFoldDB" id="A0AA41W4J4"/>
<evidence type="ECO:0000256" key="1">
    <source>
        <dbReference type="ARBA" id="ARBA00022729"/>
    </source>
</evidence>
<comment type="caution">
    <text evidence="3">The sequence shown here is derived from an EMBL/GenBank/DDBJ whole genome shotgun (WGS) entry which is preliminary data.</text>
</comment>
<dbReference type="Pfam" id="PF04972">
    <property type="entry name" value="BON"/>
    <property type="match status" value="2"/>
</dbReference>
<feature type="domain" description="BON" evidence="2">
    <location>
        <begin position="125"/>
        <end position="192"/>
    </location>
</feature>
<protein>
    <submittedName>
        <fullName evidence="3">BON domain-containing protein</fullName>
    </submittedName>
</protein>
<dbReference type="Proteomes" id="UP001165393">
    <property type="component" value="Unassembled WGS sequence"/>
</dbReference>
<evidence type="ECO:0000313" key="4">
    <source>
        <dbReference type="Proteomes" id="UP001165393"/>
    </source>
</evidence>
<keyword evidence="4" id="KW-1185">Reference proteome</keyword>
<dbReference type="InterPro" id="IPR014004">
    <property type="entry name" value="Transpt-assoc_nodulatn_dom_bac"/>
</dbReference>
<dbReference type="PANTHER" id="PTHR34606">
    <property type="entry name" value="BON DOMAIN-CONTAINING PROTEIN"/>
    <property type="match status" value="1"/>
</dbReference>
<dbReference type="RefSeq" id="WP_251259998.1">
    <property type="nucleotide sequence ID" value="NZ_JAMQGP010000001.1"/>
</dbReference>
<dbReference type="SMART" id="SM00749">
    <property type="entry name" value="BON"/>
    <property type="match status" value="1"/>
</dbReference>
<evidence type="ECO:0000313" key="3">
    <source>
        <dbReference type="EMBL" id="MCM2678636.1"/>
    </source>
</evidence>
<proteinExistence type="predicted"/>
<dbReference type="PANTHER" id="PTHR34606:SF4">
    <property type="entry name" value="OUTER MEMBRANE LIPOPROTEIN DOLP"/>
    <property type="match status" value="1"/>
</dbReference>
<reference evidence="3 4" key="1">
    <citation type="journal article" date="2013" name="Antonie Van Leeuwenhoek">
        <title>Echinimonas agarilytica gen. nov., sp. nov., a new gammaproteobacterium isolated from the sea urchin Strongylocentrotus intermedius.</title>
        <authorList>
            <person name="Nedashkovskaya O.I."/>
            <person name="Stenkova A.M."/>
            <person name="Zhukova N.V."/>
            <person name="Van Trappen S."/>
            <person name="Lee J.S."/>
            <person name="Kim S.B."/>
        </authorList>
    </citation>
    <scope>NUCLEOTIDE SEQUENCE [LARGE SCALE GENOMIC DNA]</scope>
    <source>
        <strain evidence="3 4">KMM 6351</strain>
    </source>
</reference>
<dbReference type="InterPro" id="IPR051686">
    <property type="entry name" value="Lipoprotein_DolP"/>
</dbReference>
<dbReference type="PROSITE" id="PS51257">
    <property type="entry name" value="PROKAR_LIPOPROTEIN"/>
    <property type="match status" value="1"/>
</dbReference>
<organism evidence="3 4">
    <name type="scientific">Echinimonas agarilytica</name>
    <dbReference type="NCBI Taxonomy" id="1215918"/>
    <lineage>
        <taxon>Bacteria</taxon>
        <taxon>Pseudomonadati</taxon>
        <taxon>Pseudomonadota</taxon>
        <taxon>Gammaproteobacteria</taxon>
        <taxon>Alteromonadales</taxon>
        <taxon>Echinimonadaceae</taxon>
        <taxon>Echinimonas</taxon>
    </lineage>
</organism>
<sequence>MIRSIVMATSLTLCVGALQGCAGIVIAGAAGTAMVLHDRRDFSTQVDDTALEMTVTHALATNEGLKNQARLRLFAVNRKILAVGQVPSDFLKSEVDRIVRSEDGVTQFYNELEIAEPIPFSIRSHDSWLSTKVRTALISDEEFDFTRVKIITENGRIYLMGLVTQKEADMATEITRKVSGVKEVVRVFELVTEEEKQQVPH</sequence>
<keyword evidence="1" id="KW-0732">Signal</keyword>
<dbReference type="EMBL" id="JAMQGP010000001">
    <property type="protein sequence ID" value="MCM2678636.1"/>
    <property type="molecule type" value="Genomic_DNA"/>
</dbReference>
<dbReference type="InterPro" id="IPR007055">
    <property type="entry name" value="BON_dom"/>
</dbReference>
<feature type="domain" description="BON" evidence="2">
    <location>
        <begin position="47"/>
        <end position="116"/>
    </location>
</feature>
<gene>
    <name evidence="3" type="ORF">NAF29_02985</name>
</gene>
<evidence type="ECO:0000259" key="2">
    <source>
        <dbReference type="PROSITE" id="PS50914"/>
    </source>
</evidence>
<name>A0AA41W4J4_9GAMM</name>